<dbReference type="RefSeq" id="WP_345063936.1">
    <property type="nucleotide sequence ID" value="NZ_BAABCN010000002.1"/>
</dbReference>
<comment type="caution">
    <text evidence="2">The sequence shown here is derived from an EMBL/GenBank/DDBJ whole genome shotgun (WGS) entry which is preliminary data.</text>
</comment>
<keyword evidence="1" id="KW-0812">Transmembrane</keyword>
<evidence type="ECO:0000313" key="2">
    <source>
        <dbReference type="EMBL" id="GAA3872402.1"/>
    </source>
</evidence>
<evidence type="ECO:0000256" key="1">
    <source>
        <dbReference type="SAM" id="Phobius"/>
    </source>
</evidence>
<sequence>MNTHTDLSSELIPDDAAFERMQQQLFDRIDAEEAFPIVQHVVPRASRKRLPKRAKRRRWVGLIAAAAVVGVTTTLVVTGALGPRAATAEAAEFLRGAAAATITSADPVVGPGEYLAVETTEAAMSFSDGYAYEDSQRVVMYVPHDRAGHWVLERQWLSPGKIYGDAERAQADIDSFWSATGREDVKLFDAQGGKFIMFGDRSGAELAALPTDPDALLTYLYEHAQGSSSKDEAVFVRVADLLRDGLVPAPLRAAMYKAIAQVPGVYLSDAEVNLDGHTGVAISRKDPSRSYTDQIIIDPTTGLLIGMRSQLVEAEGLLPAGTVLTLTAVKTSVVGEAPAGPYREQKPSG</sequence>
<keyword evidence="1" id="KW-0472">Membrane</keyword>
<keyword evidence="3" id="KW-1185">Reference proteome</keyword>
<proteinExistence type="predicted"/>
<name>A0ABP7KDM2_9MICO</name>
<protein>
    <recommendedName>
        <fullName evidence="4">CU044_5270 family protein</fullName>
    </recommendedName>
</protein>
<evidence type="ECO:0000313" key="3">
    <source>
        <dbReference type="Proteomes" id="UP001501803"/>
    </source>
</evidence>
<dbReference type="NCBIfam" id="NF038083">
    <property type="entry name" value="CU044_5270_fam"/>
    <property type="match status" value="1"/>
</dbReference>
<feature type="transmembrane region" description="Helical" evidence="1">
    <location>
        <begin position="59"/>
        <end position="81"/>
    </location>
</feature>
<keyword evidence="1" id="KW-1133">Transmembrane helix</keyword>
<reference evidence="3" key="1">
    <citation type="journal article" date="2019" name="Int. J. Syst. Evol. Microbiol.">
        <title>The Global Catalogue of Microorganisms (GCM) 10K type strain sequencing project: providing services to taxonomists for standard genome sequencing and annotation.</title>
        <authorList>
            <consortium name="The Broad Institute Genomics Platform"/>
            <consortium name="The Broad Institute Genome Sequencing Center for Infectious Disease"/>
            <person name="Wu L."/>
            <person name="Ma J."/>
        </authorList>
    </citation>
    <scope>NUCLEOTIDE SEQUENCE [LARGE SCALE GENOMIC DNA]</scope>
    <source>
        <strain evidence="3">JCM 17021</strain>
    </source>
</reference>
<dbReference type="InterPro" id="IPR047789">
    <property type="entry name" value="CU044_5270-like"/>
</dbReference>
<evidence type="ECO:0008006" key="4">
    <source>
        <dbReference type="Google" id="ProtNLM"/>
    </source>
</evidence>
<accession>A0ABP7KDM2</accession>
<dbReference type="Proteomes" id="UP001501803">
    <property type="component" value="Unassembled WGS sequence"/>
</dbReference>
<dbReference type="EMBL" id="BAABCN010000002">
    <property type="protein sequence ID" value="GAA3872402.1"/>
    <property type="molecule type" value="Genomic_DNA"/>
</dbReference>
<gene>
    <name evidence="2" type="ORF">GCM10022381_14330</name>
</gene>
<organism evidence="2 3">
    <name type="scientific">Leifsonia kafniensis</name>
    <dbReference type="NCBI Taxonomy" id="475957"/>
    <lineage>
        <taxon>Bacteria</taxon>
        <taxon>Bacillati</taxon>
        <taxon>Actinomycetota</taxon>
        <taxon>Actinomycetes</taxon>
        <taxon>Micrococcales</taxon>
        <taxon>Microbacteriaceae</taxon>
        <taxon>Leifsonia</taxon>
    </lineage>
</organism>